<dbReference type="AlphaFoldDB" id="A0A938B0Y0"/>
<comment type="function">
    <text evidence="1 11">Produces ATP from ADP in the presence of a proton gradient across the membrane. The gamma chain is believed to be important in regulating ATPase activity and the flow of protons through the CF(0) complex.</text>
</comment>
<keyword evidence="4 11" id="KW-0813">Transport</keyword>
<evidence type="ECO:0000256" key="7">
    <source>
        <dbReference type="ARBA" id="ARBA00023136"/>
    </source>
</evidence>
<evidence type="ECO:0000313" key="12">
    <source>
        <dbReference type="EMBL" id="MBM3224292.1"/>
    </source>
</evidence>
<evidence type="ECO:0000256" key="10">
    <source>
        <dbReference type="ARBA" id="ARBA00060385"/>
    </source>
</evidence>
<dbReference type="Pfam" id="PF00231">
    <property type="entry name" value="ATP-synt"/>
    <property type="match status" value="1"/>
</dbReference>
<dbReference type="GO" id="GO:0009579">
    <property type="term" value="C:thylakoid"/>
    <property type="evidence" value="ECO:0007669"/>
    <property type="project" value="UniProtKB-SubCell"/>
</dbReference>
<accession>A0A938B0Y0</accession>
<evidence type="ECO:0000256" key="8">
    <source>
        <dbReference type="ARBA" id="ARBA00023196"/>
    </source>
</evidence>
<keyword evidence="8 11" id="KW-0139">CF(1)</keyword>
<dbReference type="PRINTS" id="PR00126">
    <property type="entry name" value="ATPASEGAMMA"/>
</dbReference>
<keyword evidence="5 11" id="KW-0375">Hydrogen ion transport</keyword>
<evidence type="ECO:0000256" key="11">
    <source>
        <dbReference type="HAMAP-Rule" id="MF_00815"/>
    </source>
</evidence>
<dbReference type="Gene3D" id="1.10.287.80">
    <property type="entry name" value="ATP synthase, gamma subunit, helix hairpin domain"/>
    <property type="match status" value="1"/>
</dbReference>
<dbReference type="PANTHER" id="PTHR11693">
    <property type="entry name" value="ATP SYNTHASE GAMMA CHAIN"/>
    <property type="match status" value="1"/>
</dbReference>
<dbReference type="PROSITE" id="PS00153">
    <property type="entry name" value="ATPASE_GAMMA"/>
    <property type="match status" value="1"/>
</dbReference>
<dbReference type="GO" id="GO:0042777">
    <property type="term" value="P:proton motive force-driven plasma membrane ATP synthesis"/>
    <property type="evidence" value="ECO:0007669"/>
    <property type="project" value="UniProtKB-UniRule"/>
</dbReference>
<dbReference type="Proteomes" id="UP000712673">
    <property type="component" value="Unassembled WGS sequence"/>
</dbReference>
<dbReference type="GO" id="GO:0005886">
    <property type="term" value="C:plasma membrane"/>
    <property type="evidence" value="ECO:0007669"/>
    <property type="project" value="UniProtKB-SubCell"/>
</dbReference>
<comment type="caution">
    <text evidence="12">The sequence shown here is derived from an EMBL/GenBank/DDBJ whole genome shotgun (WGS) entry which is preliminary data.</text>
</comment>
<keyword evidence="7 11" id="KW-0472">Membrane</keyword>
<dbReference type="SUPFAM" id="SSF52943">
    <property type="entry name" value="ATP synthase (F1-ATPase), gamma subunit"/>
    <property type="match status" value="1"/>
</dbReference>
<evidence type="ECO:0000256" key="9">
    <source>
        <dbReference type="ARBA" id="ARBA00023310"/>
    </source>
</evidence>
<keyword evidence="9 11" id="KW-0066">ATP synthesis</keyword>
<dbReference type="CDD" id="cd12151">
    <property type="entry name" value="F1-ATPase_gamma"/>
    <property type="match status" value="1"/>
</dbReference>
<dbReference type="FunFam" id="1.10.287.80:FF:000003">
    <property type="entry name" value="ATP synthase gamma chain, chloroplastic"/>
    <property type="match status" value="1"/>
</dbReference>
<dbReference type="HAMAP" id="MF_00815">
    <property type="entry name" value="ATP_synth_gamma_bact"/>
    <property type="match status" value="1"/>
</dbReference>
<evidence type="ECO:0000256" key="2">
    <source>
        <dbReference type="ARBA" id="ARBA00004170"/>
    </source>
</evidence>
<sequence>MPSLRDIRRRIASVKNTQQITNAMKMVSAAKLQRAQDRVTAARPYSERLQQLITYLDARVDPSIHPLLAPREEGKILLVSVTSDRGLCGGFNANVQRATAEFVRQNGGSDNIDVIAIGKKGRDFLNYRRIEMRDAYTDLFVRQVAYEQARDLGIKLLDAYEQDEYREVVVIFNRFRSAIQQQVTTMRLLPMSTQTEEVSEGPEAFDYLYEPSPLQVLDSLLRREIEVQLFQIFLESFAGEHGARMTAMDSATENASEMIASLTLTFNRARQAAITKELIEVVSGADALQG</sequence>
<dbReference type="InterPro" id="IPR035968">
    <property type="entry name" value="ATP_synth_F1_ATPase_gsu"/>
</dbReference>
<dbReference type="GO" id="GO:0045259">
    <property type="term" value="C:proton-transporting ATP synthase complex"/>
    <property type="evidence" value="ECO:0007669"/>
    <property type="project" value="UniProtKB-KW"/>
</dbReference>
<comment type="similarity">
    <text evidence="3 11">Belongs to the ATPase gamma chain family.</text>
</comment>
<keyword evidence="11" id="KW-1003">Cell membrane</keyword>
<evidence type="ECO:0000256" key="3">
    <source>
        <dbReference type="ARBA" id="ARBA00007681"/>
    </source>
</evidence>
<comment type="subunit">
    <text evidence="11">F-type ATPases have 2 components, CF(1) - the catalytic core - and CF(0) - the membrane proton channel. CF(1) has five subunits: alpha(3), beta(3), gamma(1), delta(1), epsilon(1). CF(0) has three main subunits: a, b and c.</text>
</comment>
<dbReference type="PANTHER" id="PTHR11693:SF22">
    <property type="entry name" value="ATP SYNTHASE SUBUNIT GAMMA, MITOCHONDRIAL"/>
    <property type="match status" value="1"/>
</dbReference>
<dbReference type="EMBL" id="VGLS01000293">
    <property type="protein sequence ID" value="MBM3224292.1"/>
    <property type="molecule type" value="Genomic_DNA"/>
</dbReference>
<dbReference type="GO" id="GO:0005524">
    <property type="term" value="F:ATP binding"/>
    <property type="evidence" value="ECO:0007669"/>
    <property type="project" value="UniProtKB-UniRule"/>
</dbReference>
<keyword evidence="6 11" id="KW-0406">Ion transport</keyword>
<evidence type="ECO:0000256" key="5">
    <source>
        <dbReference type="ARBA" id="ARBA00022781"/>
    </source>
</evidence>
<organism evidence="12 13">
    <name type="scientific">Tectimicrobiota bacterium</name>
    <dbReference type="NCBI Taxonomy" id="2528274"/>
    <lineage>
        <taxon>Bacteria</taxon>
        <taxon>Pseudomonadati</taxon>
        <taxon>Nitrospinota/Tectimicrobiota group</taxon>
        <taxon>Candidatus Tectimicrobiota</taxon>
    </lineage>
</organism>
<evidence type="ECO:0000256" key="1">
    <source>
        <dbReference type="ARBA" id="ARBA00003456"/>
    </source>
</evidence>
<dbReference type="NCBIfam" id="TIGR01146">
    <property type="entry name" value="ATPsyn_F1gamma"/>
    <property type="match status" value="1"/>
</dbReference>
<dbReference type="GO" id="GO:0046933">
    <property type="term" value="F:proton-transporting ATP synthase activity, rotational mechanism"/>
    <property type="evidence" value="ECO:0007669"/>
    <property type="project" value="UniProtKB-UniRule"/>
</dbReference>
<proteinExistence type="inferred from homology"/>
<dbReference type="InterPro" id="IPR000131">
    <property type="entry name" value="ATP_synth_F1_gsu"/>
</dbReference>
<protein>
    <recommendedName>
        <fullName evidence="11">ATP synthase gamma chain</fullName>
    </recommendedName>
    <alternativeName>
        <fullName evidence="11">ATP synthase F1 sector gamma subunit</fullName>
    </alternativeName>
    <alternativeName>
        <fullName evidence="11">F-ATPase gamma subunit</fullName>
    </alternativeName>
</protein>
<dbReference type="InterPro" id="IPR023632">
    <property type="entry name" value="ATP_synth_F1_gsu_CS"/>
</dbReference>
<evidence type="ECO:0000256" key="4">
    <source>
        <dbReference type="ARBA" id="ARBA00022448"/>
    </source>
</evidence>
<comment type="subcellular location">
    <subcellularLocation>
        <location evidence="11">Cell membrane</location>
        <topology evidence="11">Peripheral membrane protein</topology>
    </subcellularLocation>
    <subcellularLocation>
        <location evidence="2">Membrane</location>
        <topology evidence="2">Peripheral membrane protein</topology>
    </subcellularLocation>
    <subcellularLocation>
        <location evidence="10">Thylakoid</location>
    </subcellularLocation>
</comment>
<dbReference type="Gene3D" id="3.40.1380.10">
    <property type="match status" value="1"/>
</dbReference>
<evidence type="ECO:0000313" key="13">
    <source>
        <dbReference type="Proteomes" id="UP000712673"/>
    </source>
</evidence>
<name>A0A938B0Y0_UNCTE</name>
<evidence type="ECO:0000256" key="6">
    <source>
        <dbReference type="ARBA" id="ARBA00023065"/>
    </source>
</evidence>
<reference evidence="12" key="1">
    <citation type="submission" date="2019-03" db="EMBL/GenBank/DDBJ databases">
        <title>Lake Tanganyika Metagenome-Assembled Genomes (MAGs).</title>
        <authorList>
            <person name="Tran P."/>
        </authorList>
    </citation>
    <scope>NUCLEOTIDE SEQUENCE</scope>
    <source>
        <strain evidence="12">K_DeepCast_65m_m2_066</strain>
    </source>
</reference>
<gene>
    <name evidence="11 12" type="primary">atpG</name>
    <name evidence="12" type="ORF">FJZ47_10865</name>
</gene>